<keyword evidence="2" id="KW-1185">Reference proteome</keyword>
<dbReference type="GeneID" id="76630308"/>
<dbReference type="EMBL" id="JBHSZI010000001">
    <property type="protein sequence ID" value="MFC7058321.1"/>
    <property type="molecule type" value="Genomic_DNA"/>
</dbReference>
<accession>A0ABD5VYG9</accession>
<reference evidence="1 2" key="1">
    <citation type="journal article" date="2019" name="Int. J. Syst. Evol. Microbiol.">
        <title>The Global Catalogue of Microorganisms (GCM) 10K type strain sequencing project: providing services to taxonomists for standard genome sequencing and annotation.</title>
        <authorList>
            <consortium name="The Broad Institute Genomics Platform"/>
            <consortium name="The Broad Institute Genome Sequencing Center for Infectious Disease"/>
            <person name="Wu L."/>
            <person name="Ma J."/>
        </authorList>
    </citation>
    <scope>NUCLEOTIDE SEQUENCE [LARGE SCALE GENOMIC DNA]</scope>
    <source>
        <strain evidence="1 2">JCM 30072</strain>
    </source>
</reference>
<dbReference type="Proteomes" id="UP001596445">
    <property type="component" value="Unassembled WGS sequence"/>
</dbReference>
<dbReference type="AlphaFoldDB" id="A0ABD5VYG9"/>
<sequence length="150" mass="17111">MVLLSGCLSQMSENRESETEECNISRGYYQGNGEPVSRTVELSHDEIGEDRCGQEAARIALQSLAERMDVELVGKRWITAYHSMDRDDVWIAVMPAHDTENQKRCPPQEFELETARTLLPSRVTVRLETVETDEAAHECTYRDVYVSVDQ</sequence>
<evidence type="ECO:0000313" key="2">
    <source>
        <dbReference type="Proteomes" id="UP001596445"/>
    </source>
</evidence>
<proteinExistence type="predicted"/>
<protein>
    <submittedName>
        <fullName evidence="1">Uncharacterized protein</fullName>
    </submittedName>
</protein>
<dbReference type="RefSeq" id="WP_267161018.1">
    <property type="nucleotide sequence ID" value="NZ_CP112972.1"/>
</dbReference>
<evidence type="ECO:0000313" key="1">
    <source>
        <dbReference type="EMBL" id="MFC7058321.1"/>
    </source>
</evidence>
<name>A0ABD5VYG9_9EURY</name>
<organism evidence="1 2">
    <name type="scientific">Halovenus salina</name>
    <dbReference type="NCBI Taxonomy" id="1510225"/>
    <lineage>
        <taxon>Archaea</taxon>
        <taxon>Methanobacteriati</taxon>
        <taxon>Methanobacteriota</taxon>
        <taxon>Stenosarchaea group</taxon>
        <taxon>Halobacteria</taxon>
        <taxon>Halobacteriales</taxon>
        <taxon>Haloarculaceae</taxon>
        <taxon>Halovenus</taxon>
    </lineage>
</organism>
<comment type="caution">
    <text evidence="1">The sequence shown here is derived from an EMBL/GenBank/DDBJ whole genome shotgun (WGS) entry which is preliminary data.</text>
</comment>
<gene>
    <name evidence="1" type="ORF">ACFQQG_09195</name>
</gene>